<sequence>MNISSLDEIKDNFTSPIGDLLREHVSLTDLFIPELSNNIIKQTLAKLVGPCYPMVGTITLYSDKRYAYSSLYDGTKKDIANTSGFVFYSYNRLSRILMAMGLGRALIFVKFVNGNENNAELMDLKLKACNDGITYNDVHYTFFNASNSSLNTNDGSCVFLASCIERPYLISLLGNFEECAKQGVGKLIARIAMSNGKSYMSNEQLQKREIFMLQDEDEFPCADGCGMMREINLKEH</sequence>
<name>A0AA88KJC8_NAELO</name>
<organism evidence="3 4">
    <name type="scientific">Naegleria lovaniensis</name>
    <name type="common">Amoeba</name>
    <dbReference type="NCBI Taxonomy" id="51637"/>
    <lineage>
        <taxon>Eukaryota</taxon>
        <taxon>Discoba</taxon>
        <taxon>Heterolobosea</taxon>
        <taxon>Tetramitia</taxon>
        <taxon>Eutetramitia</taxon>
        <taxon>Vahlkampfiidae</taxon>
        <taxon>Naegleria</taxon>
    </lineage>
</organism>
<reference evidence="3 4" key="1">
    <citation type="journal article" date="2018" name="BMC Genomics">
        <title>The genome of Naegleria lovaniensis, the basis for a comparative approach to unravel pathogenicity factors of the human pathogenic amoeba N. fowleri.</title>
        <authorList>
            <person name="Liechti N."/>
            <person name="Schurch N."/>
            <person name="Bruggmann R."/>
            <person name="Wittwer M."/>
        </authorList>
    </citation>
    <scope>NUCLEOTIDE SEQUENCE [LARGE SCALE GENOMIC DNA]</scope>
    <source>
        <strain evidence="3 4">ATCC 30569</strain>
    </source>
</reference>
<keyword evidence="1" id="KW-0694">RNA-binding</keyword>
<protein>
    <recommendedName>
        <fullName evidence="1">RNA-dependent RNA polymerase</fullName>
        <ecNumber evidence="1">2.7.7.48</ecNumber>
    </recommendedName>
</protein>
<dbReference type="EC" id="2.7.7.48" evidence="1"/>
<keyword evidence="1" id="KW-0696">RNA-directed RNA polymerase</keyword>
<comment type="similarity">
    <text evidence="1">Belongs to the RdRP family.</text>
</comment>
<proteinExistence type="inferred from homology"/>
<keyword evidence="1" id="KW-0548">Nucleotidyltransferase</keyword>
<feature type="domain" description="RDRP core" evidence="2">
    <location>
        <begin position="113"/>
        <end position="228"/>
    </location>
</feature>
<dbReference type="InterPro" id="IPR057596">
    <property type="entry name" value="RDRP_core"/>
</dbReference>
<dbReference type="GeneID" id="68098532"/>
<dbReference type="EMBL" id="PYSW02000026">
    <property type="protein sequence ID" value="KAG2381693.1"/>
    <property type="molecule type" value="Genomic_DNA"/>
</dbReference>
<comment type="caution">
    <text evidence="3">The sequence shown here is derived from an EMBL/GenBank/DDBJ whole genome shotgun (WGS) entry which is preliminary data.</text>
</comment>
<dbReference type="RefSeq" id="XP_044547373.1">
    <property type="nucleotide sequence ID" value="XM_044695898.1"/>
</dbReference>
<dbReference type="Proteomes" id="UP000816034">
    <property type="component" value="Unassembled WGS sequence"/>
</dbReference>
<accession>A0AA88KJC8</accession>
<evidence type="ECO:0000256" key="1">
    <source>
        <dbReference type="RuleBase" id="RU363098"/>
    </source>
</evidence>
<dbReference type="Pfam" id="PF05183">
    <property type="entry name" value="RdRP"/>
    <property type="match status" value="1"/>
</dbReference>
<dbReference type="AlphaFoldDB" id="A0AA88KJC8"/>
<gene>
    <name evidence="3" type="ORF">C9374_006077</name>
</gene>
<evidence type="ECO:0000259" key="2">
    <source>
        <dbReference type="Pfam" id="PF05183"/>
    </source>
</evidence>
<dbReference type="GO" id="GO:0003723">
    <property type="term" value="F:RNA binding"/>
    <property type="evidence" value="ECO:0007669"/>
    <property type="project" value="UniProtKB-KW"/>
</dbReference>
<evidence type="ECO:0000313" key="4">
    <source>
        <dbReference type="Proteomes" id="UP000816034"/>
    </source>
</evidence>
<comment type="catalytic activity">
    <reaction evidence="1">
        <text>RNA(n) + a ribonucleoside 5'-triphosphate = RNA(n+1) + diphosphate</text>
        <dbReference type="Rhea" id="RHEA:21248"/>
        <dbReference type="Rhea" id="RHEA-COMP:14527"/>
        <dbReference type="Rhea" id="RHEA-COMP:17342"/>
        <dbReference type="ChEBI" id="CHEBI:33019"/>
        <dbReference type="ChEBI" id="CHEBI:61557"/>
        <dbReference type="ChEBI" id="CHEBI:140395"/>
        <dbReference type="EC" id="2.7.7.48"/>
    </reaction>
</comment>
<keyword evidence="1" id="KW-0808">Transferase</keyword>
<evidence type="ECO:0000313" key="3">
    <source>
        <dbReference type="EMBL" id="KAG2381693.1"/>
    </source>
</evidence>
<dbReference type="GO" id="GO:0003968">
    <property type="term" value="F:RNA-directed RNA polymerase activity"/>
    <property type="evidence" value="ECO:0007669"/>
    <property type="project" value="UniProtKB-KW"/>
</dbReference>
<keyword evidence="4" id="KW-1185">Reference proteome</keyword>